<dbReference type="VEuPathDB" id="FungiDB:jhhlp_008648"/>
<sequence>MALGPALKTLQMALRSLQLTGALVILAIYSYTLGALANRGLSTPTFVRAVEGIAGITIAYTIACMVATRFFAGRTFPSFINMIFDVAFAAAFIYVAVANRGGAGSCSGEVDTAFGKGKSADKVDDGGNGGFMALPKYADACRLLTACLAIAILMIFMFIASIATSLYLGRNHHREKRQTLSQEPLKDSSYPGSYPSDHTADDGNPFAQPAPAKKGWFRSLFSRNVKPQPLVDRRTAENDASRPGRGGGVGGDDDYVHVAERTRPTAPGGYAMVQVSPEQRFGAESDLGLASDRRFGTQGYERIPLNNSSPHHTQEYAEVSPIDDRPMPYASPARPSPYSDTGFRPSPGHYNSNGNGNGNQHRPSLPHLVAGTYHPPSSTVGHTSSSTQLGEIRQSPSSDIYFPTGPYENLRPVSRDPRATRSQVQLAGRPAHPVQSPPAYRYSDGVYDV</sequence>
<evidence type="ECO:0000256" key="2">
    <source>
        <dbReference type="SAM" id="Phobius"/>
    </source>
</evidence>
<feature type="transmembrane region" description="Helical" evidence="2">
    <location>
        <begin position="52"/>
        <end position="72"/>
    </location>
</feature>
<feature type="transmembrane region" description="Helical" evidence="2">
    <location>
        <begin position="12"/>
        <end position="32"/>
    </location>
</feature>
<evidence type="ECO:0008006" key="5">
    <source>
        <dbReference type="Google" id="ProtNLM"/>
    </source>
</evidence>
<evidence type="ECO:0000313" key="4">
    <source>
        <dbReference type="Proteomes" id="UP000233524"/>
    </source>
</evidence>
<gene>
    <name evidence="3" type="ORF">jhhlp_008648</name>
</gene>
<feature type="transmembrane region" description="Helical" evidence="2">
    <location>
        <begin position="79"/>
        <end position="97"/>
    </location>
</feature>
<keyword evidence="2" id="KW-1133">Transmembrane helix</keyword>
<accession>A0A2N3MYM1</accession>
<organism evidence="3 4">
    <name type="scientific">Lomentospora prolificans</name>
    <dbReference type="NCBI Taxonomy" id="41688"/>
    <lineage>
        <taxon>Eukaryota</taxon>
        <taxon>Fungi</taxon>
        <taxon>Dikarya</taxon>
        <taxon>Ascomycota</taxon>
        <taxon>Pezizomycotina</taxon>
        <taxon>Sordariomycetes</taxon>
        <taxon>Hypocreomycetidae</taxon>
        <taxon>Microascales</taxon>
        <taxon>Microascaceae</taxon>
        <taxon>Lomentospora</taxon>
    </lineage>
</organism>
<dbReference type="AlphaFoldDB" id="A0A2N3MYM1"/>
<name>A0A2N3MYM1_9PEZI</name>
<reference evidence="3 4" key="1">
    <citation type="journal article" date="2017" name="G3 (Bethesda)">
        <title>First Draft Genome Sequence of the Pathogenic Fungus Lomentospora prolificans (Formerly Scedosporium prolificans).</title>
        <authorList>
            <person name="Luo R."/>
            <person name="Zimin A."/>
            <person name="Workman R."/>
            <person name="Fan Y."/>
            <person name="Pertea G."/>
            <person name="Grossman N."/>
            <person name="Wear M.P."/>
            <person name="Jia B."/>
            <person name="Miller H."/>
            <person name="Casadevall A."/>
            <person name="Timp W."/>
            <person name="Zhang S.X."/>
            <person name="Salzberg S.L."/>
        </authorList>
    </citation>
    <scope>NUCLEOTIDE SEQUENCE [LARGE SCALE GENOMIC DNA]</scope>
    <source>
        <strain evidence="3 4">JHH-5317</strain>
    </source>
</reference>
<feature type="region of interest" description="Disordered" evidence="1">
    <location>
        <begin position="175"/>
        <end position="209"/>
    </location>
</feature>
<feature type="compositionally biased region" description="Polar residues" evidence="1">
    <location>
        <begin position="375"/>
        <end position="398"/>
    </location>
</feature>
<feature type="compositionally biased region" description="Low complexity" evidence="1">
    <location>
        <begin position="327"/>
        <end position="338"/>
    </location>
</feature>
<keyword evidence="4" id="KW-1185">Reference proteome</keyword>
<protein>
    <recommendedName>
        <fullName evidence="5">MARVEL domain-containing protein</fullName>
    </recommendedName>
</protein>
<proteinExistence type="predicted"/>
<evidence type="ECO:0000256" key="1">
    <source>
        <dbReference type="SAM" id="MobiDB-lite"/>
    </source>
</evidence>
<feature type="region of interest" description="Disordered" evidence="1">
    <location>
        <begin position="227"/>
        <end position="255"/>
    </location>
</feature>
<evidence type="ECO:0000313" key="3">
    <source>
        <dbReference type="EMBL" id="PKS05276.1"/>
    </source>
</evidence>
<comment type="caution">
    <text evidence="3">The sequence shown here is derived from an EMBL/GenBank/DDBJ whole genome shotgun (WGS) entry which is preliminary data.</text>
</comment>
<dbReference type="EMBL" id="NLAX01001623">
    <property type="protein sequence ID" value="PKS05276.1"/>
    <property type="molecule type" value="Genomic_DNA"/>
</dbReference>
<feature type="compositionally biased region" description="Basic and acidic residues" evidence="1">
    <location>
        <begin position="231"/>
        <end position="242"/>
    </location>
</feature>
<dbReference type="InParanoid" id="A0A2N3MYM1"/>
<keyword evidence="2" id="KW-0472">Membrane</keyword>
<keyword evidence="2" id="KW-0812">Transmembrane</keyword>
<feature type="region of interest" description="Disordered" evidence="1">
    <location>
        <begin position="320"/>
        <end position="449"/>
    </location>
</feature>
<dbReference type="Proteomes" id="UP000233524">
    <property type="component" value="Unassembled WGS sequence"/>
</dbReference>
<dbReference type="OrthoDB" id="5342507at2759"/>
<feature type="transmembrane region" description="Helical" evidence="2">
    <location>
        <begin position="143"/>
        <end position="168"/>
    </location>
</feature>